<accession>A0A9P8CKD4</accession>
<dbReference type="PANTHER" id="PTHR48081">
    <property type="entry name" value="AB HYDROLASE SUPERFAMILY PROTEIN C4A8.06C"/>
    <property type="match status" value="1"/>
</dbReference>
<proteinExistence type="predicted"/>
<dbReference type="GeneID" id="70292645"/>
<dbReference type="GO" id="GO:0016787">
    <property type="term" value="F:hydrolase activity"/>
    <property type="evidence" value="ECO:0007669"/>
    <property type="project" value="UniProtKB-KW"/>
</dbReference>
<dbReference type="SUPFAM" id="SSF53474">
    <property type="entry name" value="alpha/beta-Hydrolases"/>
    <property type="match status" value="1"/>
</dbReference>
<dbReference type="InterPro" id="IPR013094">
    <property type="entry name" value="AB_hydrolase_3"/>
</dbReference>
<dbReference type="RefSeq" id="XP_046113851.1">
    <property type="nucleotide sequence ID" value="XM_046261742.1"/>
</dbReference>
<gene>
    <name evidence="4" type="ORF">F5Z01DRAFT_630683</name>
</gene>
<name>A0A9P8CKD4_9HYPO</name>
<dbReference type="EMBL" id="MU251287">
    <property type="protein sequence ID" value="KAG9249927.1"/>
    <property type="molecule type" value="Genomic_DNA"/>
</dbReference>
<keyword evidence="1 4" id="KW-0378">Hydrolase</keyword>
<protein>
    <submittedName>
        <fullName evidence="4">Alpha/beta hydrolase fold-3 domain-containing protein</fullName>
    </submittedName>
</protein>
<dbReference type="AlphaFoldDB" id="A0A9P8CKD4"/>
<evidence type="ECO:0000259" key="3">
    <source>
        <dbReference type="Pfam" id="PF07859"/>
    </source>
</evidence>
<feature type="compositionally biased region" description="Basic and acidic residues" evidence="2">
    <location>
        <begin position="1"/>
        <end position="10"/>
    </location>
</feature>
<evidence type="ECO:0000313" key="4">
    <source>
        <dbReference type="EMBL" id="KAG9249927.1"/>
    </source>
</evidence>
<dbReference type="InterPro" id="IPR050300">
    <property type="entry name" value="GDXG_lipolytic_enzyme"/>
</dbReference>
<feature type="region of interest" description="Disordered" evidence="2">
    <location>
        <begin position="1"/>
        <end position="22"/>
    </location>
</feature>
<dbReference type="OrthoDB" id="408631at2759"/>
<dbReference type="InterPro" id="IPR029058">
    <property type="entry name" value="AB_hydrolase_fold"/>
</dbReference>
<keyword evidence="5" id="KW-1185">Reference proteome</keyword>
<feature type="domain" description="Alpha/beta hydrolase fold-3" evidence="3">
    <location>
        <begin position="110"/>
        <end position="319"/>
    </location>
</feature>
<reference evidence="4" key="1">
    <citation type="journal article" date="2021" name="IMA Fungus">
        <title>Genomic characterization of three marine fungi, including Emericellopsis atlantica sp. nov. with signatures of a generalist lifestyle and marine biomass degradation.</title>
        <authorList>
            <person name="Hagestad O.C."/>
            <person name="Hou L."/>
            <person name="Andersen J.H."/>
            <person name="Hansen E.H."/>
            <person name="Altermark B."/>
            <person name="Li C."/>
            <person name="Kuhnert E."/>
            <person name="Cox R.J."/>
            <person name="Crous P.W."/>
            <person name="Spatafora J.W."/>
            <person name="Lail K."/>
            <person name="Amirebrahimi M."/>
            <person name="Lipzen A."/>
            <person name="Pangilinan J."/>
            <person name="Andreopoulos W."/>
            <person name="Hayes R.D."/>
            <person name="Ng V."/>
            <person name="Grigoriev I.V."/>
            <person name="Jackson S.A."/>
            <person name="Sutton T.D.S."/>
            <person name="Dobson A.D.W."/>
            <person name="Rama T."/>
        </authorList>
    </citation>
    <scope>NUCLEOTIDE SEQUENCE</scope>
    <source>
        <strain evidence="4">TS7</strain>
    </source>
</reference>
<organism evidence="4 5">
    <name type="scientific">Emericellopsis atlantica</name>
    <dbReference type="NCBI Taxonomy" id="2614577"/>
    <lineage>
        <taxon>Eukaryota</taxon>
        <taxon>Fungi</taxon>
        <taxon>Dikarya</taxon>
        <taxon>Ascomycota</taxon>
        <taxon>Pezizomycotina</taxon>
        <taxon>Sordariomycetes</taxon>
        <taxon>Hypocreomycetidae</taxon>
        <taxon>Hypocreales</taxon>
        <taxon>Bionectriaceae</taxon>
        <taxon>Emericellopsis</taxon>
    </lineage>
</organism>
<dbReference type="Gene3D" id="3.40.50.1820">
    <property type="entry name" value="alpha/beta hydrolase"/>
    <property type="match status" value="1"/>
</dbReference>
<evidence type="ECO:0000256" key="1">
    <source>
        <dbReference type="ARBA" id="ARBA00022801"/>
    </source>
</evidence>
<dbReference type="PANTHER" id="PTHR48081:SF8">
    <property type="entry name" value="ALPHA_BETA HYDROLASE FOLD-3 DOMAIN-CONTAINING PROTEIN-RELATED"/>
    <property type="match status" value="1"/>
</dbReference>
<evidence type="ECO:0000313" key="5">
    <source>
        <dbReference type="Proteomes" id="UP000887229"/>
    </source>
</evidence>
<dbReference type="Proteomes" id="UP000887229">
    <property type="component" value="Unassembled WGS sequence"/>
</dbReference>
<evidence type="ECO:0000256" key="2">
    <source>
        <dbReference type="SAM" id="MobiDB-lite"/>
    </source>
</evidence>
<sequence length="343" mass="38171">MVVTKSKAEYTPDDANFTPGKNSHLSTLDPGFASLKPTIDPLIESVWEPSLSLEDFRKLWLNDQPPPPGCPVEGEDVVSETSMIPMRDGHEIEIKIYRKKGDERTKALMMRYHGGGWVVGGHCTEKAEDLLIAGRTNTTVVSVDYRMAPEWRFPYAANDCFDALQWCQKNASTLNVDPAKTLLNGGSAGGGLSLVTALAARDAGLPLLACVATFPVTVHPKYAPRDKYELKSFVENKNASVVNDVRLEWFTDMYMPEPCDDWRFSPLLAESLKSLPPTHIVVAGYDCLRDEGLAFAQRLKDEGNEVDLNVYGGLPHCFYMIGDHPKVRKYFDDMVAFVQKYTG</sequence>
<comment type="caution">
    <text evidence="4">The sequence shown here is derived from an EMBL/GenBank/DDBJ whole genome shotgun (WGS) entry which is preliminary data.</text>
</comment>
<dbReference type="Pfam" id="PF07859">
    <property type="entry name" value="Abhydrolase_3"/>
    <property type="match status" value="1"/>
</dbReference>